<comment type="caution">
    <text evidence="1">The sequence shown here is derived from an EMBL/GenBank/DDBJ whole genome shotgun (WGS) entry which is preliminary data.</text>
</comment>
<dbReference type="EMBL" id="JBGEHV010000044">
    <property type="protein sequence ID" value="MEY8041898.1"/>
    <property type="molecule type" value="Genomic_DNA"/>
</dbReference>
<name>A0ABV4CN25_9PSEU</name>
<dbReference type="RefSeq" id="WP_345360717.1">
    <property type="nucleotide sequence ID" value="NZ_BAABII010000005.1"/>
</dbReference>
<reference evidence="1 2" key="1">
    <citation type="submission" date="2024-08" db="EMBL/GenBank/DDBJ databases">
        <title>Genome mining of Saccharopolyspora cebuensis PGLac3 from Nigerian medicinal plant.</title>
        <authorList>
            <person name="Ezeobiora C.E."/>
            <person name="Igbokwe N.H."/>
            <person name="Amin D.H."/>
            <person name="Mendie U.E."/>
        </authorList>
    </citation>
    <scope>NUCLEOTIDE SEQUENCE [LARGE SCALE GENOMIC DNA]</scope>
    <source>
        <strain evidence="1 2">PGLac3</strain>
    </source>
</reference>
<evidence type="ECO:0000313" key="1">
    <source>
        <dbReference type="EMBL" id="MEY8041898.1"/>
    </source>
</evidence>
<proteinExistence type="predicted"/>
<accession>A0ABV4CN25</accession>
<sequence>MDPISLVVGGVLLALGFAAGRFGRVRSKARAKEQITASCGCGHGLDQHDPEDGTCHAELRRSRYVDGGWDGHEYVPCTCRQYVGPRPVEELFAPKYLPPSG</sequence>
<organism evidence="1 2">
    <name type="scientific">Saccharopolyspora cebuensis</name>
    <dbReference type="NCBI Taxonomy" id="418759"/>
    <lineage>
        <taxon>Bacteria</taxon>
        <taxon>Bacillati</taxon>
        <taxon>Actinomycetota</taxon>
        <taxon>Actinomycetes</taxon>
        <taxon>Pseudonocardiales</taxon>
        <taxon>Pseudonocardiaceae</taxon>
        <taxon>Saccharopolyspora</taxon>
    </lineage>
</organism>
<evidence type="ECO:0000313" key="2">
    <source>
        <dbReference type="Proteomes" id="UP001564626"/>
    </source>
</evidence>
<gene>
    <name evidence="1" type="ORF">AB8O55_21010</name>
</gene>
<protein>
    <recommendedName>
        <fullName evidence="3">PEP-CTERM protein-sorting domain-containing protein</fullName>
    </recommendedName>
</protein>
<dbReference type="Proteomes" id="UP001564626">
    <property type="component" value="Unassembled WGS sequence"/>
</dbReference>
<evidence type="ECO:0008006" key="3">
    <source>
        <dbReference type="Google" id="ProtNLM"/>
    </source>
</evidence>
<keyword evidence="2" id="KW-1185">Reference proteome</keyword>